<dbReference type="GO" id="GO:0015979">
    <property type="term" value="P:photosynthesis"/>
    <property type="evidence" value="ECO:0007669"/>
    <property type="project" value="InterPro"/>
</dbReference>
<dbReference type="OrthoDB" id="1903117at2759"/>
<dbReference type="PANTHER" id="PTHR31407:SF7">
    <property type="entry name" value="PSBP DOMAIN-CONTAINING PROTEIN 5, CHLOROPLASTIC"/>
    <property type="match status" value="1"/>
</dbReference>
<gene>
    <name evidence="2" type="ORF">CEUSTIGMA_g7395.t1</name>
</gene>
<dbReference type="PANTHER" id="PTHR31407">
    <property type="match status" value="1"/>
</dbReference>
<evidence type="ECO:0000259" key="1">
    <source>
        <dbReference type="Pfam" id="PF01789"/>
    </source>
</evidence>
<organism evidence="2 3">
    <name type="scientific">Chlamydomonas eustigma</name>
    <dbReference type="NCBI Taxonomy" id="1157962"/>
    <lineage>
        <taxon>Eukaryota</taxon>
        <taxon>Viridiplantae</taxon>
        <taxon>Chlorophyta</taxon>
        <taxon>core chlorophytes</taxon>
        <taxon>Chlorophyceae</taxon>
        <taxon>CS clade</taxon>
        <taxon>Chlamydomonadales</taxon>
        <taxon>Chlamydomonadaceae</taxon>
        <taxon>Chlamydomonas</taxon>
    </lineage>
</organism>
<dbReference type="AlphaFoldDB" id="A0A250XA87"/>
<name>A0A250XA87_9CHLO</name>
<comment type="caution">
    <text evidence="2">The sequence shown here is derived from an EMBL/GenBank/DDBJ whole genome shotgun (WGS) entry which is preliminary data.</text>
</comment>
<accession>A0A250XA87</accession>
<proteinExistence type="predicted"/>
<dbReference type="Proteomes" id="UP000232323">
    <property type="component" value="Unassembled WGS sequence"/>
</dbReference>
<sequence length="304" mass="33491">MSGSLKHRFDIERQMHSISQHQKAAFKTSFRRPQTVCLASPDLSAGSRRHLLLAPVIAGGIGSLLAWSTSALSAEASNAVLEASPSPSTSSSDKFQVLEDPILAYKFQYPVESAKGKPLSMVLAHVPEKYSSAAPLTADARQRIVSELMDLRNYVTVSMTVGPASGVLKDVPETEWRAGDVALTVLIDRSTSRVSSGQRIALYDVEDVYKDDRDGKAYFVYEHLSQGSPTAAQQAKETFRHALAVTATRPGMDGTPYLYTLNLSCRQEMWDELLPVFKKSVESFKLLPTTDSYVPPDKNPWLFF</sequence>
<keyword evidence="3" id="KW-1185">Reference proteome</keyword>
<evidence type="ECO:0000313" key="2">
    <source>
        <dbReference type="EMBL" id="GAX79956.1"/>
    </source>
</evidence>
<reference evidence="2 3" key="1">
    <citation type="submission" date="2017-08" db="EMBL/GenBank/DDBJ databases">
        <title>Acidophilic green algal genome provides insights into adaptation to an acidic environment.</title>
        <authorList>
            <person name="Hirooka S."/>
            <person name="Hirose Y."/>
            <person name="Kanesaki Y."/>
            <person name="Higuchi S."/>
            <person name="Fujiwara T."/>
            <person name="Onuma R."/>
            <person name="Era A."/>
            <person name="Ohbayashi R."/>
            <person name="Uzuka A."/>
            <person name="Nozaki H."/>
            <person name="Yoshikawa H."/>
            <person name="Miyagishima S.Y."/>
        </authorList>
    </citation>
    <scope>NUCLEOTIDE SEQUENCE [LARGE SCALE GENOMIC DNA]</scope>
    <source>
        <strain evidence="2 3">NIES-2499</strain>
    </source>
</reference>
<dbReference type="EMBL" id="BEGY01000047">
    <property type="protein sequence ID" value="GAX79956.1"/>
    <property type="molecule type" value="Genomic_DNA"/>
</dbReference>
<evidence type="ECO:0000313" key="3">
    <source>
        <dbReference type="Proteomes" id="UP000232323"/>
    </source>
</evidence>
<dbReference type="Pfam" id="PF01789">
    <property type="entry name" value="PsbP"/>
    <property type="match status" value="1"/>
</dbReference>
<dbReference type="InterPro" id="IPR016123">
    <property type="entry name" value="Mog1/PsbP_a/b/a-sand"/>
</dbReference>
<protein>
    <recommendedName>
        <fullName evidence="1">PsbP C-terminal domain-containing protein</fullName>
    </recommendedName>
</protein>
<dbReference type="GO" id="GO:0005509">
    <property type="term" value="F:calcium ion binding"/>
    <property type="evidence" value="ECO:0007669"/>
    <property type="project" value="InterPro"/>
</dbReference>
<dbReference type="GO" id="GO:0009654">
    <property type="term" value="C:photosystem II oxygen evolving complex"/>
    <property type="evidence" value="ECO:0007669"/>
    <property type="project" value="InterPro"/>
</dbReference>
<dbReference type="GO" id="GO:0019898">
    <property type="term" value="C:extrinsic component of membrane"/>
    <property type="evidence" value="ECO:0007669"/>
    <property type="project" value="InterPro"/>
</dbReference>
<dbReference type="Gene3D" id="3.40.1000.10">
    <property type="entry name" value="Mog1/PsbP, alpha/beta/alpha sandwich"/>
    <property type="match status" value="1"/>
</dbReference>
<dbReference type="InterPro" id="IPR002683">
    <property type="entry name" value="PsbP_C"/>
</dbReference>
<dbReference type="SUPFAM" id="SSF55724">
    <property type="entry name" value="Mog1p/PsbP-like"/>
    <property type="match status" value="1"/>
</dbReference>
<dbReference type="STRING" id="1157962.A0A250XA87"/>
<feature type="domain" description="PsbP C-terminal" evidence="1">
    <location>
        <begin position="186"/>
        <end position="285"/>
    </location>
</feature>